<dbReference type="AlphaFoldDB" id="A0A8J6LFL5"/>
<accession>A0A8J6LFL5</accession>
<gene>
    <name evidence="2" type="ORF">GEV33_001787</name>
</gene>
<evidence type="ECO:0000256" key="1">
    <source>
        <dbReference type="SAM" id="MobiDB-lite"/>
    </source>
</evidence>
<dbReference type="InterPro" id="IPR036691">
    <property type="entry name" value="Endo/exonu/phosph_ase_sf"/>
</dbReference>
<dbReference type="Gene3D" id="3.60.10.10">
    <property type="entry name" value="Endonuclease/exonuclease/phosphatase"/>
    <property type="match status" value="1"/>
</dbReference>
<dbReference type="EMBL" id="JABDTM020009720">
    <property type="protein sequence ID" value="KAH0821004.1"/>
    <property type="molecule type" value="Genomic_DNA"/>
</dbReference>
<sequence>MTIYSKEMKTTRRRVEDAMKENREDCILLGGDFNGEIGERGARNWKEERGDGKRKSKDKMENAEGKRPMEWIEENGWEVLNGNKQGDDEEKWTYIDIRWETVLDYGIVNEEIWERVQEFRIGERSESDHLEIALRKRKGRTEKEMGGG</sequence>
<evidence type="ECO:0000313" key="2">
    <source>
        <dbReference type="EMBL" id="KAH0821004.1"/>
    </source>
</evidence>
<keyword evidence="3" id="KW-1185">Reference proteome</keyword>
<protein>
    <recommendedName>
        <fullName evidence="4">Endonuclease/exonuclease/phosphatase domain-containing protein</fullName>
    </recommendedName>
</protein>
<evidence type="ECO:0008006" key="4">
    <source>
        <dbReference type="Google" id="ProtNLM"/>
    </source>
</evidence>
<dbReference type="SUPFAM" id="SSF56219">
    <property type="entry name" value="DNase I-like"/>
    <property type="match status" value="1"/>
</dbReference>
<organism evidence="2 3">
    <name type="scientific">Tenebrio molitor</name>
    <name type="common">Yellow mealworm beetle</name>
    <dbReference type="NCBI Taxonomy" id="7067"/>
    <lineage>
        <taxon>Eukaryota</taxon>
        <taxon>Metazoa</taxon>
        <taxon>Ecdysozoa</taxon>
        <taxon>Arthropoda</taxon>
        <taxon>Hexapoda</taxon>
        <taxon>Insecta</taxon>
        <taxon>Pterygota</taxon>
        <taxon>Neoptera</taxon>
        <taxon>Endopterygota</taxon>
        <taxon>Coleoptera</taxon>
        <taxon>Polyphaga</taxon>
        <taxon>Cucujiformia</taxon>
        <taxon>Tenebrionidae</taxon>
        <taxon>Tenebrio</taxon>
    </lineage>
</organism>
<evidence type="ECO:0000313" key="3">
    <source>
        <dbReference type="Proteomes" id="UP000719412"/>
    </source>
</evidence>
<proteinExistence type="predicted"/>
<name>A0A8J6LFL5_TENMO</name>
<feature type="region of interest" description="Disordered" evidence="1">
    <location>
        <begin position="38"/>
        <end position="66"/>
    </location>
</feature>
<dbReference type="Proteomes" id="UP000719412">
    <property type="component" value="Unassembled WGS sequence"/>
</dbReference>
<reference evidence="2" key="2">
    <citation type="submission" date="2021-08" db="EMBL/GenBank/DDBJ databases">
        <authorList>
            <person name="Eriksson T."/>
        </authorList>
    </citation>
    <scope>NUCLEOTIDE SEQUENCE</scope>
    <source>
        <strain evidence="2">Stoneville</strain>
        <tissue evidence="2">Whole head</tissue>
    </source>
</reference>
<reference evidence="2" key="1">
    <citation type="journal article" date="2020" name="J Insects Food Feed">
        <title>The yellow mealworm (Tenebrio molitor) genome: a resource for the emerging insects as food and feed industry.</title>
        <authorList>
            <person name="Eriksson T."/>
            <person name="Andere A."/>
            <person name="Kelstrup H."/>
            <person name="Emery V."/>
            <person name="Picard C."/>
        </authorList>
    </citation>
    <scope>NUCLEOTIDE SEQUENCE</scope>
    <source>
        <strain evidence="2">Stoneville</strain>
        <tissue evidence="2">Whole head</tissue>
    </source>
</reference>
<comment type="caution">
    <text evidence="2">The sequence shown here is derived from an EMBL/GenBank/DDBJ whole genome shotgun (WGS) entry which is preliminary data.</text>
</comment>